<sequence>MTVAVPGMDLASLVADATAAGLTVATAESLTAGLLAATLVEVPGASGMLNGGVIAYQNEVKVRALGVSAELLAERGAVDAQVACAMALGACHVVGARVGLSTTGVAGPEPHQGKAVGHVFIGVAIDGEVQAYEYHFGGDRTMIRQQAVDEALALLQQVVAAAREQKL</sequence>
<reference evidence="2 3" key="1">
    <citation type="submission" date="2018-05" db="EMBL/GenBank/DDBJ databases">
        <title>Genetic diversity of glacier-inhabiting Cryobacterium bacteria in China and description of Cryobacterium mengkeensis sp. nov. and Arthrobacter glacialis sp. nov.</title>
        <authorList>
            <person name="Liu Q."/>
            <person name="Xin Y.-H."/>
        </authorList>
    </citation>
    <scope>NUCLEOTIDE SEQUENCE [LARGE SCALE GENOMIC DNA]</scope>
    <source>
        <strain evidence="2 3">LI2</strain>
    </source>
</reference>
<dbReference type="OrthoDB" id="1253990at2"/>
<dbReference type="SUPFAM" id="SSF142433">
    <property type="entry name" value="CinA-like"/>
    <property type="match status" value="1"/>
</dbReference>
<protein>
    <submittedName>
        <fullName evidence="2">Damage-inducible protein CinA</fullName>
    </submittedName>
</protein>
<dbReference type="Pfam" id="PF02464">
    <property type="entry name" value="CinA"/>
    <property type="match status" value="1"/>
</dbReference>
<accession>A0A2V5LGQ0</accession>
<organism evidence="2 3">
    <name type="scientific">Arthrobacter livingstonensis</name>
    <dbReference type="NCBI Taxonomy" id="670078"/>
    <lineage>
        <taxon>Bacteria</taxon>
        <taxon>Bacillati</taxon>
        <taxon>Actinomycetota</taxon>
        <taxon>Actinomycetes</taxon>
        <taxon>Micrococcales</taxon>
        <taxon>Micrococcaceae</taxon>
        <taxon>Arthrobacter</taxon>
    </lineage>
</organism>
<dbReference type="InterPro" id="IPR008136">
    <property type="entry name" value="CinA_C"/>
</dbReference>
<feature type="domain" description="CinA C-terminal" evidence="1">
    <location>
        <begin position="13"/>
        <end position="158"/>
    </location>
</feature>
<gene>
    <name evidence="2" type="ORF">CVV68_17500</name>
</gene>
<dbReference type="Proteomes" id="UP000247832">
    <property type="component" value="Unassembled WGS sequence"/>
</dbReference>
<dbReference type="NCBIfam" id="TIGR00199">
    <property type="entry name" value="PncC_domain"/>
    <property type="match status" value="1"/>
</dbReference>
<evidence type="ECO:0000259" key="1">
    <source>
        <dbReference type="Pfam" id="PF02464"/>
    </source>
</evidence>
<name>A0A2V5LGQ0_9MICC</name>
<dbReference type="EMBL" id="QJVD01000022">
    <property type="protein sequence ID" value="PYI65670.1"/>
    <property type="molecule type" value="Genomic_DNA"/>
</dbReference>
<proteinExistence type="predicted"/>
<dbReference type="InterPro" id="IPR036653">
    <property type="entry name" value="CinA-like_C"/>
</dbReference>
<comment type="caution">
    <text evidence="2">The sequence shown here is derived from an EMBL/GenBank/DDBJ whole genome shotgun (WGS) entry which is preliminary data.</text>
</comment>
<evidence type="ECO:0000313" key="2">
    <source>
        <dbReference type="EMBL" id="PYI65670.1"/>
    </source>
</evidence>
<keyword evidence="3" id="KW-1185">Reference proteome</keyword>
<dbReference type="Gene3D" id="3.90.950.20">
    <property type="entry name" value="CinA-like"/>
    <property type="match status" value="1"/>
</dbReference>
<dbReference type="AlphaFoldDB" id="A0A2V5LGQ0"/>
<evidence type="ECO:0000313" key="3">
    <source>
        <dbReference type="Proteomes" id="UP000247832"/>
    </source>
</evidence>